<dbReference type="SUPFAM" id="SSF51283">
    <property type="entry name" value="dUTPase-like"/>
    <property type="match status" value="1"/>
</dbReference>
<evidence type="ECO:0000256" key="2">
    <source>
        <dbReference type="ARBA" id="ARBA00012379"/>
    </source>
</evidence>
<dbReference type="Pfam" id="PF00692">
    <property type="entry name" value="dUTPase"/>
    <property type="match status" value="1"/>
</dbReference>
<dbReference type="InterPro" id="IPR036157">
    <property type="entry name" value="dUTPase-like_sf"/>
</dbReference>
<gene>
    <name evidence="7" type="ORF">HMPREF1872_00061</name>
</gene>
<dbReference type="PANTHER" id="PTHR11241">
    <property type="entry name" value="DEOXYURIDINE 5'-TRIPHOSPHATE NUCLEOTIDOHYDROLASE"/>
    <property type="match status" value="1"/>
</dbReference>
<keyword evidence="3" id="KW-0378">Hydrolase</keyword>
<dbReference type="Proteomes" id="UP000070080">
    <property type="component" value="Unassembled WGS sequence"/>
</dbReference>
<sequence>MMETEIDVRKVKVGFKALQLDVKEPFYRHRGDAGMDVCAADDYLILPGQTVLVSTGFAVELPEGYELQVRPRSGLSLKTNLSIANSPGTIDAGFRDEIKLIVHNNSDFSLAERQAKNDNNIETIDTAYGKLPVYDLTTKGALHGAYKICRGDRIAQLVLAPIYQVEWSEASGEPDFDRKGGFGHSGLA</sequence>
<comment type="caution">
    <text evidence="7">The sequence shown here is derived from an EMBL/GenBank/DDBJ whole genome shotgun (WGS) entry which is preliminary data.</text>
</comment>
<feature type="domain" description="dUTPase-like" evidence="6">
    <location>
        <begin position="25"/>
        <end position="110"/>
    </location>
</feature>
<keyword evidence="4" id="KW-0546">Nucleotide metabolism</keyword>
<evidence type="ECO:0000313" key="7">
    <source>
        <dbReference type="EMBL" id="KXB42390.1"/>
    </source>
</evidence>
<evidence type="ECO:0000256" key="4">
    <source>
        <dbReference type="ARBA" id="ARBA00023080"/>
    </source>
</evidence>
<dbReference type="Gene3D" id="2.70.40.10">
    <property type="match status" value="1"/>
</dbReference>
<reference evidence="8" key="1">
    <citation type="submission" date="2016-01" db="EMBL/GenBank/DDBJ databases">
        <authorList>
            <person name="Mitreva M."/>
            <person name="Pepin K.H."/>
            <person name="Mihindukulasuriya K.A."/>
            <person name="Fulton R."/>
            <person name="Fronick C."/>
            <person name="O'Laughlin M."/>
            <person name="Miner T."/>
            <person name="Herter B."/>
            <person name="Rosa B.A."/>
            <person name="Cordes M."/>
            <person name="Tomlinson C."/>
            <person name="Wollam A."/>
            <person name="Palsikar V.B."/>
            <person name="Mardis E.R."/>
            <person name="Wilson R.K."/>
        </authorList>
    </citation>
    <scope>NUCLEOTIDE SEQUENCE [LARGE SCALE GENOMIC DNA]</scope>
    <source>
        <strain evidence="8">KA00274</strain>
    </source>
</reference>
<name>A0A133YGS9_9FIRM</name>
<dbReference type="GO" id="GO:0046081">
    <property type="term" value="P:dUTP catabolic process"/>
    <property type="evidence" value="ECO:0007669"/>
    <property type="project" value="InterPro"/>
</dbReference>
<dbReference type="PATRIC" id="fig|1497955.3.peg.61"/>
<comment type="catalytic activity">
    <reaction evidence="5">
        <text>dUTP + H2O = dUMP + diphosphate + H(+)</text>
        <dbReference type="Rhea" id="RHEA:10248"/>
        <dbReference type="ChEBI" id="CHEBI:15377"/>
        <dbReference type="ChEBI" id="CHEBI:15378"/>
        <dbReference type="ChEBI" id="CHEBI:33019"/>
        <dbReference type="ChEBI" id="CHEBI:61555"/>
        <dbReference type="ChEBI" id="CHEBI:246422"/>
        <dbReference type="EC" id="3.6.1.23"/>
    </reaction>
</comment>
<proteinExistence type="inferred from homology"/>
<dbReference type="EMBL" id="LSCV01000002">
    <property type="protein sequence ID" value="KXB42390.1"/>
    <property type="molecule type" value="Genomic_DNA"/>
</dbReference>
<evidence type="ECO:0000256" key="3">
    <source>
        <dbReference type="ARBA" id="ARBA00022801"/>
    </source>
</evidence>
<dbReference type="GO" id="GO:0000287">
    <property type="term" value="F:magnesium ion binding"/>
    <property type="evidence" value="ECO:0007669"/>
    <property type="project" value="InterPro"/>
</dbReference>
<dbReference type="PANTHER" id="PTHR11241:SF0">
    <property type="entry name" value="DEOXYURIDINE 5'-TRIPHOSPHATE NUCLEOTIDOHYDROLASE"/>
    <property type="match status" value="1"/>
</dbReference>
<protein>
    <recommendedName>
        <fullName evidence="2">dUTP diphosphatase</fullName>
        <ecNumber evidence="2">3.6.1.23</ecNumber>
    </recommendedName>
</protein>
<evidence type="ECO:0000313" key="8">
    <source>
        <dbReference type="Proteomes" id="UP000070080"/>
    </source>
</evidence>
<organism evidence="7 8">
    <name type="scientific">Amygdalobacter nucleatus</name>
    <dbReference type="NCBI Taxonomy" id="3029274"/>
    <lineage>
        <taxon>Bacteria</taxon>
        <taxon>Bacillati</taxon>
        <taxon>Bacillota</taxon>
        <taxon>Clostridia</taxon>
        <taxon>Eubacteriales</taxon>
        <taxon>Oscillospiraceae</taxon>
        <taxon>Amygdalobacter</taxon>
    </lineage>
</organism>
<dbReference type="GO" id="GO:0004170">
    <property type="term" value="F:dUTP diphosphatase activity"/>
    <property type="evidence" value="ECO:0007669"/>
    <property type="project" value="UniProtKB-EC"/>
</dbReference>
<dbReference type="RefSeq" id="WP_066712256.1">
    <property type="nucleotide sequence ID" value="NZ_JARFNM010000001.1"/>
</dbReference>
<evidence type="ECO:0000259" key="6">
    <source>
        <dbReference type="Pfam" id="PF00692"/>
    </source>
</evidence>
<dbReference type="AlphaFoldDB" id="A0A133YGS9"/>
<dbReference type="InterPro" id="IPR029054">
    <property type="entry name" value="dUTPase-like"/>
</dbReference>
<dbReference type="InterPro" id="IPR033704">
    <property type="entry name" value="dUTPase_trimeric"/>
</dbReference>
<keyword evidence="8" id="KW-1185">Reference proteome</keyword>
<dbReference type="InterPro" id="IPR008181">
    <property type="entry name" value="dUTPase"/>
</dbReference>
<dbReference type="STRING" id="1497955.HMPREF1872_00061"/>
<comment type="similarity">
    <text evidence="1">Belongs to the dUTPase family.</text>
</comment>
<dbReference type="EC" id="3.6.1.23" evidence="2"/>
<accession>A0A133YGS9</accession>
<evidence type="ECO:0000256" key="1">
    <source>
        <dbReference type="ARBA" id="ARBA00006581"/>
    </source>
</evidence>
<evidence type="ECO:0000256" key="5">
    <source>
        <dbReference type="ARBA" id="ARBA00047686"/>
    </source>
</evidence>
<dbReference type="CDD" id="cd07557">
    <property type="entry name" value="trimeric_dUTPase"/>
    <property type="match status" value="1"/>
</dbReference>
<dbReference type="GO" id="GO:0006226">
    <property type="term" value="P:dUMP biosynthetic process"/>
    <property type="evidence" value="ECO:0007669"/>
    <property type="project" value="InterPro"/>
</dbReference>